<proteinExistence type="inferred from homology"/>
<feature type="domain" description="ATPase BadF/BadG/BcrA/BcrD type" evidence="5">
    <location>
        <begin position="194"/>
        <end position="495"/>
    </location>
</feature>
<dbReference type="InterPro" id="IPR043129">
    <property type="entry name" value="ATPase_NBD"/>
</dbReference>
<dbReference type="InterPro" id="IPR019410">
    <property type="entry name" value="Methyltransf_16"/>
</dbReference>
<dbReference type="STRING" id="1561998.A0A1I7V0X6"/>
<accession>A0A1I7V0X6</accession>
<dbReference type="EC" id="2.7.1.59" evidence="2"/>
<dbReference type="eggNOG" id="KOG2793">
    <property type="taxonomic scope" value="Eukaryota"/>
</dbReference>
<dbReference type="PANTHER" id="PTHR12862">
    <property type="entry name" value="BADF TYPE ATPASE DOMAIN-CONTAINING PROTEIN"/>
    <property type="match status" value="1"/>
</dbReference>
<evidence type="ECO:0000313" key="7">
    <source>
        <dbReference type="WBParaSite" id="Csp11.Scaffold630.g21302.t1"/>
    </source>
</evidence>
<sequence>MSTQSHWKHTWPCAQVFGDFLCTNRETVDGKIVLEIGAGATGVAGLTAAKLGAERVWMTDHPSLEDALSTLRENIEINGVSSNCSVSGLDWDSRESVSNCISLIGDRLDVILASDVFFDPTTFRPLVDTFVQLLTEYEHSVIWFAYQHRDDNWTLSPYLSKYPFLRSQLIKRVETGKETIDIFKMSRDKGLYAGIEGGATGSKLVIIDADTNRRYLASSQGTNFFLTDYTVVCSRIATWIKKVFSDESLDLGRLQALGLGLSGAEDEDFNRKFCDHFIREYGSDVTKNFYLTSDAVMTLLANFPAEENGIVLIAGTGSSCRMKRKDGEILGAGGWGHQIGDGGSAFWIAREAIQLLFDTEDGFENTFNTDVIKQLLFDHYSIQDKTRILDYLYSKFEKHTVAGFTVSLAKRTDDPAIAEVFRRAGEILGKHVRVVAKHLEEGDRRTLHIVQIGGVFQSWDALQKGFISALIGSGVQKVIMYEPSDSPAVGAAVLGAQKHNGIYLEQNVEKKKIREIEIL</sequence>
<dbReference type="SUPFAM" id="SSF53067">
    <property type="entry name" value="Actin-like ATPase domain"/>
    <property type="match status" value="2"/>
</dbReference>
<dbReference type="Gene3D" id="3.30.420.40">
    <property type="match status" value="2"/>
</dbReference>
<dbReference type="GO" id="GO:0045127">
    <property type="term" value="F:N-acetylglucosamine kinase activity"/>
    <property type="evidence" value="ECO:0007669"/>
    <property type="project" value="UniProtKB-EC"/>
</dbReference>
<protein>
    <recommendedName>
        <fullName evidence="3">N-acetyl-D-glucosamine kinase</fullName>
        <ecNumber evidence="2">2.7.1.59</ecNumber>
    </recommendedName>
    <alternativeName>
        <fullName evidence="4">GlcNAc kinase</fullName>
    </alternativeName>
</protein>
<dbReference type="eggNOG" id="KOG1794">
    <property type="taxonomic scope" value="Eukaryota"/>
</dbReference>
<dbReference type="AlphaFoldDB" id="A0A1I7V0X6"/>
<dbReference type="InterPro" id="IPR029063">
    <property type="entry name" value="SAM-dependent_MTases_sf"/>
</dbReference>
<keyword evidence="6" id="KW-1185">Reference proteome</keyword>
<evidence type="ECO:0000256" key="2">
    <source>
        <dbReference type="ARBA" id="ARBA00012122"/>
    </source>
</evidence>
<dbReference type="InterPro" id="IPR039758">
    <property type="entry name" value="NAGK-like"/>
</dbReference>
<organism evidence="6 7">
    <name type="scientific">Caenorhabditis tropicalis</name>
    <dbReference type="NCBI Taxonomy" id="1561998"/>
    <lineage>
        <taxon>Eukaryota</taxon>
        <taxon>Metazoa</taxon>
        <taxon>Ecdysozoa</taxon>
        <taxon>Nematoda</taxon>
        <taxon>Chromadorea</taxon>
        <taxon>Rhabditida</taxon>
        <taxon>Rhabditina</taxon>
        <taxon>Rhabditomorpha</taxon>
        <taxon>Rhabditoidea</taxon>
        <taxon>Rhabditidae</taxon>
        <taxon>Peloderinae</taxon>
        <taxon>Caenorhabditis</taxon>
    </lineage>
</organism>
<dbReference type="InterPro" id="IPR002731">
    <property type="entry name" value="ATPase_BadF"/>
</dbReference>
<dbReference type="SUPFAM" id="SSF53335">
    <property type="entry name" value="S-adenosyl-L-methionine-dependent methyltransferases"/>
    <property type="match status" value="1"/>
</dbReference>
<dbReference type="Pfam" id="PF01869">
    <property type="entry name" value="BcrAD_BadFG"/>
    <property type="match status" value="1"/>
</dbReference>
<name>A0A1I7V0X6_9PELO</name>
<dbReference type="WBParaSite" id="Csp11.Scaffold630.g21302.t1">
    <property type="protein sequence ID" value="Csp11.Scaffold630.g21302.t1"/>
    <property type="gene ID" value="Csp11.Scaffold630.g21302"/>
</dbReference>
<dbReference type="PANTHER" id="PTHR12862:SF0">
    <property type="entry name" value="N-ACETYL-D-GLUCOSAMINE KINASE"/>
    <property type="match status" value="1"/>
</dbReference>
<reference evidence="7" key="1">
    <citation type="submission" date="2016-11" db="UniProtKB">
        <authorList>
            <consortium name="WormBaseParasite"/>
        </authorList>
    </citation>
    <scope>IDENTIFICATION</scope>
</reference>
<comment type="similarity">
    <text evidence="1">Belongs to the eukaryotic-type N-acetylglucosamine kinase family.</text>
</comment>
<evidence type="ECO:0000313" key="6">
    <source>
        <dbReference type="Proteomes" id="UP000095282"/>
    </source>
</evidence>
<evidence type="ECO:0000256" key="3">
    <source>
        <dbReference type="ARBA" id="ARBA00014974"/>
    </source>
</evidence>
<dbReference type="Proteomes" id="UP000095282">
    <property type="component" value="Unplaced"/>
</dbReference>
<dbReference type="Pfam" id="PF10294">
    <property type="entry name" value="Methyltransf_16"/>
    <property type="match status" value="1"/>
</dbReference>
<dbReference type="Gene3D" id="3.40.50.150">
    <property type="entry name" value="Vaccinia Virus protein VP39"/>
    <property type="match status" value="1"/>
</dbReference>
<evidence type="ECO:0000259" key="5">
    <source>
        <dbReference type="Pfam" id="PF01869"/>
    </source>
</evidence>
<evidence type="ECO:0000256" key="4">
    <source>
        <dbReference type="ARBA" id="ARBA00031123"/>
    </source>
</evidence>
<evidence type="ECO:0000256" key="1">
    <source>
        <dbReference type="ARBA" id="ARBA00006198"/>
    </source>
</evidence>